<reference evidence="3" key="2">
    <citation type="submission" date="2012-05" db="EMBL/GenBank/DDBJ databases">
        <title>Annotation of the Genome Sequence of Fusarium oxysporum HDV247.</title>
        <authorList>
            <consortium name="The Broad Institute Genomics Platform"/>
            <person name="Ma L.-J."/>
            <person name="Corby-Kistler H."/>
            <person name="Broz K."/>
            <person name="Gale L.R."/>
            <person name="Jonkers W."/>
            <person name="O'Donnell K."/>
            <person name="Ploetz R."/>
            <person name="Steinberg C."/>
            <person name="Schwartz D.C."/>
            <person name="VanEtten H."/>
            <person name="Zhou S."/>
            <person name="Young S.K."/>
            <person name="Zeng Q."/>
            <person name="Gargeya S."/>
            <person name="Fitzgerald M."/>
            <person name="Abouelleil A."/>
            <person name="Alvarado L."/>
            <person name="Chapman S.B."/>
            <person name="Gainer-Dewar J."/>
            <person name="Goldberg J."/>
            <person name="Griggs A."/>
            <person name="Gujja S."/>
            <person name="Hansen M."/>
            <person name="Howarth C."/>
            <person name="Imamovic A."/>
            <person name="Ireland A."/>
            <person name="Larimer J."/>
            <person name="McCowan C."/>
            <person name="Murphy C."/>
            <person name="Pearson M."/>
            <person name="Poon T.W."/>
            <person name="Priest M."/>
            <person name="Roberts A."/>
            <person name="Saif S."/>
            <person name="Shea T."/>
            <person name="Sykes S."/>
            <person name="Wortman J."/>
            <person name="Nusbaum C."/>
            <person name="Birren B."/>
        </authorList>
    </citation>
    <scope>NUCLEOTIDE SEQUENCE</scope>
    <source>
        <strain evidence="3">HDV247</strain>
    </source>
</reference>
<evidence type="ECO:0000313" key="3">
    <source>
        <dbReference type="EMBL" id="EXA30089.1"/>
    </source>
</evidence>
<dbReference type="InterPro" id="IPR036638">
    <property type="entry name" value="HLH_DNA-bd_sf"/>
</dbReference>
<protein>
    <recommendedName>
        <fullName evidence="2">BHLH domain-containing protein</fullName>
    </recommendedName>
</protein>
<feature type="compositionally biased region" description="Basic residues" evidence="1">
    <location>
        <begin position="57"/>
        <end position="66"/>
    </location>
</feature>
<evidence type="ECO:0000256" key="1">
    <source>
        <dbReference type="SAM" id="MobiDB-lite"/>
    </source>
</evidence>
<feature type="domain" description="BHLH" evidence="2">
    <location>
        <begin position="74"/>
        <end position="139"/>
    </location>
</feature>
<feature type="compositionally biased region" description="Low complexity" evidence="1">
    <location>
        <begin position="42"/>
        <end position="56"/>
    </location>
</feature>
<dbReference type="HOGENOM" id="CLU_091763_1_0_1"/>
<organism evidence="3">
    <name type="scientific">Fusarium oxysporum f. sp. pisi HDV247</name>
    <dbReference type="NCBI Taxonomy" id="1080344"/>
    <lineage>
        <taxon>Eukaryota</taxon>
        <taxon>Fungi</taxon>
        <taxon>Dikarya</taxon>
        <taxon>Ascomycota</taxon>
        <taxon>Pezizomycotina</taxon>
        <taxon>Sordariomycetes</taxon>
        <taxon>Hypocreomycetidae</taxon>
        <taxon>Hypocreales</taxon>
        <taxon>Nectriaceae</taxon>
        <taxon>Fusarium</taxon>
        <taxon>Fusarium oxysporum species complex</taxon>
    </lineage>
</organism>
<evidence type="ECO:0000259" key="2">
    <source>
        <dbReference type="PROSITE" id="PS50888"/>
    </source>
</evidence>
<dbReference type="GO" id="GO:0046983">
    <property type="term" value="F:protein dimerization activity"/>
    <property type="evidence" value="ECO:0007669"/>
    <property type="project" value="InterPro"/>
</dbReference>
<feature type="compositionally biased region" description="Basic and acidic residues" evidence="1">
    <location>
        <begin position="67"/>
        <end position="80"/>
    </location>
</feature>
<dbReference type="AlphaFoldDB" id="W9NBN1"/>
<accession>W9NBN1</accession>
<reference evidence="3" key="1">
    <citation type="submission" date="2011-10" db="EMBL/GenBank/DDBJ databases">
        <title>The Genome Sequence of Fusarium oxysporum HDV247.</title>
        <authorList>
            <consortium name="The Broad Institute Genome Sequencing Platform"/>
            <person name="Ma L.-J."/>
            <person name="Gale L.R."/>
            <person name="Schwartz D.C."/>
            <person name="Zhou S."/>
            <person name="Corby-Kistler H."/>
            <person name="Young S.K."/>
            <person name="Zeng Q."/>
            <person name="Gargeya S."/>
            <person name="Fitzgerald M."/>
            <person name="Haas B."/>
            <person name="Abouelleil A."/>
            <person name="Alvarado L."/>
            <person name="Arachchi H.M."/>
            <person name="Berlin A."/>
            <person name="Brown A."/>
            <person name="Chapman S.B."/>
            <person name="Chen Z."/>
            <person name="Dunbar C."/>
            <person name="Freedman E."/>
            <person name="Gearin G."/>
            <person name="Goldberg J."/>
            <person name="Griggs A."/>
            <person name="Gujja S."/>
            <person name="Heiman D."/>
            <person name="Howarth C."/>
            <person name="Larson L."/>
            <person name="Lui A."/>
            <person name="MacDonald P.J.P."/>
            <person name="Montmayeur A."/>
            <person name="Murphy C."/>
            <person name="Neiman D."/>
            <person name="Pearson M."/>
            <person name="Priest M."/>
            <person name="Roberts A."/>
            <person name="Saif S."/>
            <person name="Shea T."/>
            <person name="Shenoy N."/>
            <person name="Sisk P."/>
            <person name="Stolte C."/>
            <person name="Sykes S."/>
            <person name="Wortman J."/>
            <person name="Nusbaum C."/>
            <person name="Birren B."/>
        </authorList>
    </citation>
    <scope>NUCLEOTIDE SEQUENCE [LARGE SCALE GENOMIC DNA]</scope>
    <source>
        <strain evidence="3">HDV247</strain>
    </source>
</reference>
<gene>
    <name evidence="3" type="ORF">FOVG_18502</name>
</gene>
<name>W9NBN1_FUSOX</name>
<dbReference type="PROSITE" id="PS50888">
    <property type="entry name" value="BHLH"/>
    <property type="match status" value="1"/>
</dbReference>
<dbReference type="OrthoDB" id="3542681at2759"/>
<dbReference type="SUPFAM" id="SSF47459">
    <property type="entry name" value="HLH, helix-loop-helix DNA-binding domain"/>
    <property type="match status" value="1"/>
</dbReference>
<feature type="region of interest" description="Disordered" evidence="1">
    <location>
        <begin position="1"/>
        <end position="80"/>
    </location>
</feature>
<dbReference type="Gene3D" id="4.10.280.10">
    <property type="entry name" value="Helix-loop-helix DNA-binding domain"/>
    <property type="match status" value="1"/>
</dbReference>
<dbReference type="Pfam" id="PF00010">
    <property type="entry name" value="HLH"/>
    <property type="match status" value="1"/>
</dbReference>
<sequence>MNEESIDSIPVVVEKVSIDRSPGSHGSGSTNGNKDTDKKNDNGWNGCTYVKLPSASRKPKRRRRKPALPEKTLKVRKSHNDVEKEYRTRLKLRFENLLAILQASSVKDKSLSEIYSTGVDHACSRGEVLDAARRHILALEEKNDKLFSKLKRLTGSVALT</sequence>
<dbReference type="EMBL" id="JH651070">
    <property type="protein sequence ID" value="EXA30089.1"/>
    <property type="molecule type" value="Genomic_DNA"/>
</dbReference>
<proteinExistence type="predicted"/>
<dbReference type="InterPro" id="IPR011598">
    <property type="entry name" value="bHLH_dom"/>
</dbReference>
<dbReference type="Proteomes" id="UP000030751">
    <property type="component" value="Unassembled WGS sequence"/>
</dbReference>